<dbReference type="EMBL" id="SMKZ01000001">
    <property type="protein sequence ID" value="TDE16062.1"/>
    <property type="molecule type" value="Genomic_DNA"/>
</dbReference>
<dbReference type="InterPro" id="IPR002347">
    <property type="entry name" value="SDR_fam"/>
</dbReference>
<comment type="caution">
    <text evidence="4">The sequence shown here is derived from an EMBL/GenBank/DDBJ whole genome shotgun (WGS) entry which is preliminary data.</text>
</comment>
<gene>
    <name evidence="4" type="ORF">E1269_01905</name>
</gene>
<comment type="similarity">
    <text evidence="1">Belongs to the short-chain dehydrogenases/reductases (SDR) family.</text>
</comment>
<dbReference type="OrthoDB" id="517007at2"/>
<evidence type="ECO:0000259" key="3">
    <source>
        <dbReference type="SMART" id="SM00822"/>
    </source>
</evidence>
<dbReference type="FunFam" id="3.40.50.720:FF:000084">
    <property type="entry name" value="Short-chain dehydrogenase reductase"/>
    <property type="match status" value="1"/>
</dbReference>
<dbReference type="InterPro" id="IPR036291">
    <property type="entry name" value="NAD(P)-bd_dom_sf"/>
</dbReference>
<dbReference type="InParanoid" id="A0A4R5DNZ4"/>
<proteinExistence type="inferred from homology"/>
<protein>
    <submittedName>
        <fullName evidence="4">SDR family oxidoreductase</fullName>
    </submittedName>
</protein>
<dbReference type="PRINTS" id="PR00081">
    <property type="entry name" value="GDHRDH"/>
</dbReference>
<evidence type="ECO:0000256" key="1">
    <source>
        <dbReference type="ARBA" id="ARBA00006484"/>
    </source>
</evidence>
<reference evidence="4 5" key="1">
    <citation type="submission" date="2019-03" db="EMBL/GenBank/DDBJ databases">
        <title>Draft genome sequences of novel Actinobacteria.</title>
        <authorList>
            <person name="Sahin N."/>
            <person name="Ay H."/>
            <person name="Saygin H."/>
        </authorList>
    </citation>
    <scope>NUCLEOTIDE SEQUENCE [LARGE SCALE GENOMIC DNA]</scope>
    <source>
        <strain evidence="4 5">5K138</strain>
    </source>
</reference>
<dbReference type="Pfam" id="PF13561">
    <property type="entry name" value="adh_short_C2"/>
    <property type="match status" value="1"/>
</dbReference>
<accession>A0A4R5DNZ4</accession>
<dbReference type="SMART" id="SM00822">
    <property type="entry name" value="PKS_KR"/>
    <property type="match status" value="1"/>
</dbReference>
<feature type="domain" description="Ketoreductase" evidence="3">
    <location>
        <begin position="22"/>
        <end position="210"/>
    </location>
</feature>
<dbReference type="PANTHER" id="PTHR43639:SF1">
    <property type="entry name" value="SHORT-CHAIN DEHYDROGENASE_REDUCTASE FAMILY PROTEIN"/>
    <property type="match status" value="1"/>
</dbReference>
<dbReference type="InterPro" id="IPR057326">
    <property type="entry name" value="KR_dom"/>
</dbReference>
<organism evidence="4 5">
    <name type="scientific">Jiangella asiatica</name>
    <dbReference type="NCBI Taxonomy" id="2530372"/>
    <lineage>
        <taxon>Bacteria</taxon>
        <taxon>Bacillati</taxon>
        <taxon>Actinomycetota</taxon>
        <taxon>Actinomycetes</taxon>
        <taxon>Jiangellales</taxon>
        <taxon>Jiangellaceae</taxon>
        <taxon>Jiangella</taxon>
    </lineage>
</organism>
<dbReference type="GO" id="GO:0016491">
    <property type="term" value="F:oxidoreductase activity"/>
    <property type="evidence" value="ECO:0007669"/>
    <property type="project" value="UniProtKB-KW"/>
</dbReference>
<dbReference type="AlphaFoldDB" id="A0A4R5DNZ4"/>
<keyword evidence="2" id="KW-0560">Oxidoreductase</keyword>
<dbReference type="SUPFAM" id="SSF51735">
    <property type="entry name" value="NAD(P)-binding Rossmann-fold domains"/>
    <property type="match status" value="1"/>
</dbReference>
<name>A0A4R5DNZ4_9ACTN</name>
<dbReference type="PANTHER" id="PTHR43639">
    <property type="entry name" value="OXIDOREDUCTASE, SHORT-CHAIN DEHYDROGENASE/REDUCTASE FAMILY (AFU_ORTHOLOGUE AFUA_5G02870)"/>
    <property type="match status" value="1"/>
</dbReference>
<dbReference type="PRINTS" id="PR00080">
    <property type="entry name" value="SDRFAMILY"/>
</dbReference>
<dbReference type="Proteomes" id="UP000294739">
    <property type="component" value="Unassembled WGS sequence"/>
</dbReference>
<sequence length="270" mass="27666">MSVANSETSSEVSVRDGRLAGRAALVTGASRGIGAAVARAFAAEGAAVAIAHEPHPEMATLAEKLAAELRGTDATAVALGADLADSDAVDALVAAARQEVGRLDVVVANAAATSRTPWREIGVDDWGRVMDVNLRATWLLARAAHPDLAAGGHGSIITVTSVMVATGQAGSLHYTSSKAGIVGLTRALAREVGPDGVRVNAVMPGAIRTEREEELVPDADEAFAAVTAVQALKRRGTAADLVGTFVFLASDDSSFITGQVINVDGGWVHW</sequence>
<keyword evidence="5" id="KW-1185">Reference proteome</keyword>
<evidence type="ECO:0000313" key="5">
    <source>
        <dbReference type="Proteomes" id="UP000294739"/>
    </source>
</evidence>
<dbReference type="CDD" id="cd05233">
    <property type="entry name" value="SDR_c"/>
    <property type="match status" value="1"/>
</dbReference>
<evidence type="ECO:0000256" key="2">
    <source>
        <dbReference type="ARBA" id="ARBA00023002"/>
    </source>
</evidence>
<dbReference type="PROSITE" id="PS00061">
    <property type="entry name" value="ADH_SHORT"/>
    <property type="match status" value="1"/>
</dbReference>
<dbReference type="Gene3D" id="3.40.50.720">
    <property type="entry name" value="NAD(P)-binding Rossmann-like Domain"/>
    <property type="match status" value="1"/>
</dbReference>
<dbReference type="InterPro" id="IPR020904">
    <property type="entry name" value="Sc_DH/Rdtase_CS"/>
</dbReference>
<evidence type="ECO:0000313" key="4">
    <source>
        <dbReference type="EMBL" id="TDE16062.1"/>
    </source>
</evidence>